<dbReference type="InterPro" id="IPR022764">
    <property type="entry name" value="Peptidase_S54_rhomboid_dom"/>
</dbReference>
<dbReference type="AlphaFoldDB" id="D6SST6"/>
<reference evidence="7" key="1">
    <citation type="submission" date="2010-05" db="EMBL/GenBank/DDBJ databases">
        <title>The draft genome of Desulfonatronospira thiodismutans ASO3-1.</title>
        <authorList>
            <consortium name="US DOE Joint Genome Institute (JGI-PGF)"/>
            <person name="Lucas S."/>
            <person name="Copeland A."/>
            <person name="Lapidus A."/>
            <person name="Cheng J.-F."/>
            <person name="Bruce D."/>
            <person name="Goodwin L."/>
            <person name="Pitluck S."/>
            <person name="Chertkov O."/>
            <person name="Brettin T."/>
            <person name="Detter J.C."/>
            <person name="Han C."/>
            <person name="Land M.L."/>
            <person name="Hauser L."/>
            <person name="Kyrpides N."/>
            <person name="Mikhailova N."/>
            <person name="Muyzer G."/>
            <person name="Woyke T."/>
        </authorList>
    </citation>
    <scope>NUCLEOTIDE SEQUENCE [LARGE SCALE GENOMIC DNA]</scope>
    <source>
        <strain evidence="7">ASO3-1</strain>
    </source>
</reference>
<keyword evidence="8" id="KW-1185">Reference proteome</keyword>
<feature type="transmembrane region" description="Helical" evidence="5">
    <location>
        <begin position="196"/>
        <end position="215"/>
    </location>
</feature>
<dbReference type="GO" id="GO:0004252">
    <property type="term" value="F:serine-type endopeptidase activity"/>
    <property type="evidence" value="ECO:0007669"/>
    <property type="project" value="InterPro"/>
</dbReference>
<evidence type="ECO:0000256" key="3">
    <source>
        <dbReference type="ARBA" id="ARBA00022989"/>
    </source>
</evidence>
<dbReference type="GO" id="GO:0016020">
    <property type="term" value="C:membrane"/>
    <property type="evidence" value="ECO:0007669"/>
    <property type="project" value="UniProtKB-SubCell"/>
</dbReference>
<feature type="transmembrane region" description="Helical" evidence="5">
    <location>
        <begin position="170"/>
        <end position="190"/>
    </location>
</feature>
<dbReference type="EMBL" id="ACJN02000003">
    <property type="protein sequence ID" value="EFI33752.1"/>
    <property type="molecule type" value="Genomic_DNA"/>
</dbReference>
<evidence type="ECO:0000259" key="6">
    <source>
        <dbReference type="Pfam" id="PF01694"/>
    </source>
</evidence>
<feature type="transmembrane region" description="Helical" evidence="5">
    <location>
        <begin position="146"/>
        <end position="163"/>
    </location>
</feature>
<sequence length="305" mass="33238">MSENYRDLIKELDLLGLYRGDGSKKKEWELVLIAMGVDYHWEHGRIMVPASQAPRAVEEVRRYEEEEVELEKYEPDQAPRQQNAVSSLFVLSLLLLFFTVVYEGLGQSEWQFLPWLEQGSANASKIITGGEWWRTITALTLHGDPAHVLGNVIIGAPFVVAVCSRLGLGLGWLTILAAGALGNYINAIVMSPAHNSIGFSTAVFAAVGIMSIHSVKFSRLSMGNAFVLGLALLAMLGVGGENTDVGAHLFGLAAGFGLGILTLRAVDMQESLQRVDFLFGITAGLLVVESWLMALWGEGLMDVLF</sequence>
<proteinExistence type="predicted"/>
<dbReference type="PANTHER" id="PTHR43066:SF5">
    <property type="entry name" value="RHOMBOID-LIKE PROTEIN 11, CHLOROPLASTIC-RELATED"/>
    <property type="match status" value="1"/>
</dbReference>
<gene>
    <name evidence="7" type="ORF">Dthio_PD1091</name>
</gene>
<protein>
    <submittedName>
        <fullName evidence="7">Rhomboid family protein</fullName>
    </submittedName>
</protein>
<evidence type="ECO:0000256" key="5">
    <source>
        <dbReference type="SAM" id="Phobius"/>
    </source>
</evidence>
<dbReference type="SUPFAM" id="SSF144091">
    <property type="entry name" value="Rhomboid-like"/>
    <property type="match status" value="1"/>
</dbReference>
<keyword evidence="2 5" id="KW-0812">Transmembrane</keyword>
<keyword evidence="3 5" id="KW-1133">Transmembrane helix</keyword>
<comment type="caution">
    <text evidence="7">The sequence shown here is derived from an EMBL/GenBank/DDBJ whole genome shotgun (WGS) entry which is preliminary data.</text>
</comment>
<feature type="transmembrane region" description="Helical" evidence="5">
    <location>
        <begin position="84"/>
        <end position="105"/>
    </location>
</feature>
<dbReference type="Proteomes" id="UP000005496">
    <property type="component" value="Unassembled WGS sequence"/>
</dbReference>
<dbReference type="InterPro" id="IPR035952">
    <property type="entry name" value="Rhomboid-like_sf"/>
</dbReference>
<evidence type="ECO:0000256" key="1">
    <source>
        <dbReference type="ARBA" id="ARBA00004141"/>
    </source>
</evidence>
<dbReference type="OrthoDB" id="9813074at2"/>
<feature type="transmembrane region" description="Helical" evidence="5">
    <location>
        <begin position="245"/>
        <end position="263"/>
    </location>
</feature>
<dbReference type="Gene3D" id="1.20.1540.10">
    <property type="entry name" value="Rhomboid-like"/>
    <property type="match status" value="1"/>
</dbReference>
<dbReference type="RefSeq" id="WP_008871101.1">
    <property type="nucleotide sequence ID" value="NZ_ACJN02000003.1"/>
</dbReference>
<evidence type="ECO:0000256" key="2">
    <source>
        <dbReference type="ARBA" id="ARBA00022692"/>
    </source>
</evidence>
<feature type="transmembrane region" description="Helical" evidence="5">
    <location>
        <begin position="222"/>
        <end position="239"/>
    </location>
</feature>
<keyword evidence="4 5" id="KW-0472">Membrane</keyword>
<comment type="subcellular location">
    <subcellularLocation>
        <location evidence="1">Membrane</location>
        <topology evidence="1">Multi-pass membrane protein</topology>
    </subcellularLocation>
</comment>
<dbReference type="PANTHER" id="PTHR43066">
    <property type="entry name" value="RHOMBOID-RELATED PROTEIN"/>
    <property type="match status" value="1"/>
</dbReference>
<feature type="domain" description="Peptidase S54 rhomboid" evidence="6">
    <location>
        <begin position="130"/>
        <end position="264"/>
    </location>
</feature>
<evidence type="ECO:0000313" key="7">
    <source>
        <dbReference type="EMBL" id="EFI33752.1"/>
    </source>
</evidence>
<evidence type="ECO:0000256" key="4">
    <source>
        <dbReference type="ARBA" id="ARBA00023136"/>
    </source>
</evidence>
<feature type="transmembrane region" description="Helical" evidence="5">
    <location>
        <begin position="275"/>
        <end position="296"/>
    </location>
</feature>
<evidence type="ECO:0000313" key="8">
    <source>
        <dbReference type="Proteomes" id="UP000005496"/>
    </source>
</evidence>
<accession>D6SST6</accession>
<dbReference type="eggNOG" id="COG0705">
    <property type="taxonomic scope" value="Bacteria"/>
</dbReference>
<organism evidence="7 8">
    <name type="scientific">Desulfonatronospira thiodismutans ASO3-1</name>
    <dbReference type="NCBI Taxonomy" id="555779"/>
    <lineage>
        <taxon>Bacteria</taxon>
        <taxon>Pseudomonadati</taxon>
        <taxon>Thermodesulfobacteriota</taxon>
        <taxon>Desulfovibrionia</taxon>
        <taxon>Desulfovibrionales</taxon>
        <taxon>Desulfonatronovibrionaceae</taxon>
        <taxon>Desulfonatronospira</taxon>
    </lineage>
</organism>
<dbReference type="Pfam" id="PF01694">
    <property type="entry name" value="Rhomboid"/>
    <property type="match status" value="1"/>
</dbReference>
<name>D6SST6_9BACT</name>